<sequence>MRRDNDLIRSLLFEAEAMDDWLLCESGTIVINADQEDVRRGYHLLLLCDTGLFLEVDEGVFRLMNAGHDWLEAVRDETVWRKTKEAAGKVGGVGLDLMGSIATGFVKQKLAEFGVPLD</sequence>
<dbReference type="Pfam" id="PF10711">
    <property type="entry name" value="DUF2513"/>
    <property type="match status" value="1"/>
</dbReference>
<dbReference type="AlphaFoldDB" id="A0A411Z5K3"/>
<protein>
    <submittedName>
        <fullName evidence="1">DUF2513 domain-containing protein</fullName>
    </submittedName>
</protein>
<dbReference type="OrthoDB" id="6960201at2"/>
<name>A0A411Z5K3_9RHOB</name>
<dbReference type="InterPro" id="IPR019650">
    <property type="entry name" value="DUF2513"/>
</dbReference>
<keyword evidence="2" id="KW-1185">Reference proteome</keyword>
<accession>A0A411Z5K3</accession>
<dbReference type="Proteomes" id="UP000284547">
    <property type="component" value="Unassembled WGS sequence"/>
</dbReference>
<evidence type="ECO:0000313" key="1">
    <source>
        <dbReference type="EMBL" id="RGP38341.1"/>
    </source>
</evidence>
<dbReference type="RefSeq" id="WP_118150390.1">
    <property type="nucleotide sequence ID" value="NZ_QWEY01000002.1"/>
</dbReference>
<dbReference type="EMBL" id="QWEY01000002">
    <property type="protein sequence ID" value="RGP38341.1"/>
    <property type="molecule type" value="Genomic_DNA"/>
</dbReference>
<proteinExistence type="predicted"/>
<gene>
    <name evidence="1" type="ORF">D1012_05835</name>
</gene>
<comment type="caution">
    <text evidence="1">The sequence shown here is derived from an EMBL/GenBank/DDBJ whole genome shotgun (WGS) entry which is preliminary data.</text>
</comment>
<reference evidence="1 2" key="1">
    <citation type="submission" date="2018-08" db="EMBL/GenBank/DDBJ databases">
        <title>Flavobacterium tibetense sp. nov., isolated from a wetland YonghuCo on Tibetan Plateau.</title>
        <authorList>
            <person name="Phurbu D."/>
            <person name="Lu H."/>
            <person name="Xing P."/>
        </authorList>
    </citation>
    <scope>NUCLEOTIDE SEQUENCE [LARGE SCALE GENOMIC DNA]</scope>
    <source>
        <strain evidence="1 2">DJC</strain>
    </source>
</reference>
<evidence type="ECO:0000313" key="2">
    <source>
        <dbReference type="Proteomes" id="UP000284547"/>
    </source>
</evidence>
<organism evidence="1 2">
    <name type="scientific">Pseudotabrizicola alkalilacus</name>
    <dbReference type="NCBI Taxonomy" id="2305252"/>
    <lineage>
        <taxon>Bacteria</taxon>
        <taxon>Pseudomonadati</taxon>
        <taxon>Pseudomonadota</taxon>
        <taxon>Alphaproteobacteria</taxon>
        <taxon>Rhodobacterales</taxon>
        <taxon>Paracoccaceae</taxon>
        <taxon>Pseudotabrizicola</taxon>
    </lineage>
</organism>